<accession>A0AAD1UH69</accession>
<keyword evidence="3" id="KW-0064">Aspartyl protease</keyword>
<dbReference type="PROSITE" id="PS51767">
    <property type="entry name" value="PEPTIDASE_A1"/>
    <property type="match status" value="1"/>
</dbReference>
<comment type="caution">
    <text evidence="10">The sequence shown here is derived from an EMBL/GenBank/DDBJ whole genome shotgun (WGS) entry which is preliminary data.</text>
</comment>
<keyword evidence="7" id="KW-0812">Transmembrane</keyword>
<proteinExistence type="inferred from homology"/>
<evidence type="ECO:0000256" key="5">
    <source>
        <dbReference type="PIRSR" id="PIRSR601461-1"/>
    </source>
</evidence>
<gene>
    <name evidence="10" type="ORF">ECRASSUSDP1_LOCUS10637</name>
</gene>
<dbReference type="PRINTS" id="PR00792">
    <property type="entry name" value="PEPSIN"/>
</dbReference>
<comment type="similarity">
    <text evidence="1">Belongs to the peptidase A1 family.</text>
</comment>
<evidence type="ECO:0000313" key="10">
    <source>
        <dbReference type="EMBL" id="CAI2369338.1"/>
    </source>
</evidence>
<evidence type="ECO:0000256" key="7">
    <source>
        <dbReference type="SAM" id="Phobius"/>
    </source>
</evidence>
<keyword evidence="7" id="KW-1133">Transmembrane helix</keyword>
<name>A0AAD1UH69_EUPCR</name>
<reference evidence="10" key="1">
    <citation type="submission" date="2023-07" db="EMBL/GenBank/DDBJ databases">
        <authorList>
            <consortium name="AG Swart"/>
            <person name="Singh M."/>
            <person name="Singh A."/>
            <person name="Seah K."/>
            <person name="Emmerich C."/>
        </authorList>
    </citation>
    <scope>NUCLEOTIDE SEQUENCE</scope>
    <source>
        <strain evidence="10">DP1</strain>
    </source>
</reference>
<feature type="active site" evidence="5">
    <location>
        <position position="269"/>
    </location>
</feature>
<evidence type="ECO:0000313" key="11">
    <source>
        <dbReference type="Proteomes" id="UP001295684"/>
    </source>
</evidence>
<dbReference type="Proteomes" id="UP001295684">
    <property type="component" value="Unassembled WGS sequence"/>
</dbReference>
<evidence type="ECO:0000256" key="1">
    <source>
        <dbReference type="ARBA" id="ARBA00007447"/>
    </source>
</evidence>
<keyword evidence="11" id="KW-1185">Reference proteome</keyword>
<protein>
    <recommendedName>
        <fullName evidence="9">Peptidase A1 domain-containing protein</fullName>
    </recommendedName>
</protein>
<dbReference type="InterPro" id="IPR021109">
    <property type="entry name" value="Peptidase_aspartic_dom_sf"/>
</dbReference>
<feature type="domain" description="Peptidase A1" evidence="9">
    <location>
        <begin position="76"/>
        <end position="379"/>
    </location>
</feature>
<keyword evidence="7" id="KW-0472">Membrane</keyword>
<feature type="signal peptide" evidence="8">
    <location>
        <begin position="1"/>
        <end position="15"/>
    </location>
</feature>
<dbReference type="Pfam" id="PF00026">
    <property type="entry name" value="Asp"/>
    <property type="match status" value="1"/>
</dbReference>
<sequence length="444" mass="50487">MKLVILLLIVALTYANIRVDLSRFEKEKIPSEYLRLISDTISIEDPKIKEIEDLLEFSTGLGNVRVQLTNFRNLQYYGPLYLGSKRKRLNFVYDTGSSWLWFPGTSCTGCPTDYEYDPSKSEFYTDFNKSKELFYGKGYVKGKVIQDNVAMMGIDSESVPVKMLEVFEAKDLAGTQADGILGLSPKSSDSDLLVNKLAEMNVIDKREFTVYIAPQEDTSFIDFGEYKGDLTNITWAKLDKDTNYWSVPFNYISYMNEPLSLTSTSAVLDTGTSILGFPSTDLAQIIIGIKGENKLYYFEEIGLYGVLCENLSEFYDLEFNIRGHITRISSDDYMIQVGKYCVFFLFDLGSKFPFALLGDSYLKGNLIVHDMDKQRVGLFPQKLYHKPNLYKESNKMLLFIILISAVAFIALVVIIVVAYKLLKKSAEEEEDSSSESELAERMIQ</sequence>
<dbReference type="PANTHER" id="PTHR47966">
    <property type="entry name" value="BETA-SITE APP-CLEAVING ENZYME, ISOFORM A-RELATED"/>
    <property type="match status" value="1"/>
</dbReference>
<evidence type="ECO:0000256" key="4">
    <source>
        <dbReference type="ARBA" id="ARBA00022801"/>
    </source>
</evidence>
<dbReference type="AlphaFoldDB" id="A0AAD1UH69"/>
<feature type="active site" evidence="5">
    <location>
        <position position="94"/>
    </location>
</feature>
<dbReference type="GO" id="GO:0006508">
    <property type="term" value="P:proteolysis"/>
    <property type="evidence" value="ECO:0007669"/>
    <property type="project" value="UniProtKB-KW"/>
</dbReference>
<dbReference type="InterPro" id="IPR001461">
    <property type="entry name" value="Aspartic_peptidase_A1"/>
</dbReference>
<keyword evidence="8" id="KW-0732">Signal</keyword>
<feature type="chain" id="PRO_5041946837" description="Peptidase A1 domain-containing protein" evidence="8">
    <location>
        <begin position="16"/>
        <end position="444"/>
    </location>
</feature>
<evidence type="ECO:0000256" key="3">
    <source>
        <dbReference type="ARBA" id="ARBA00022750"/>
    </source>
</evidence>
<keyword evidence="2" id="KW-0645">Protease</keyword>
<evidence type="ECO:0000256" key="8">
    <source>
        <dbReference type="SAM" id="SignalP"/>
    </source>
</evidence>
<dbReference type="EMBL" id="CAMPGE010010489">
    <property type="protein sequence ID" value="CAI2369338.1"/>
    <property type="molecule type" value="Genomic_DNA"/>
</dbReference>
<dbReference type="PANTHER" id="PTHR47966:SF51">
    <property type="entry name" value="BETA-SITE APP-CLEAVING ENZYME, ISOFORM A-RELATED"/>
    <property type="match status" value="1"/>
</dbReference>
<dbReference type="GO" id="GO:0004190">
    <property type="term" value="F:aspartic-type endopeptidase activity"/>
    <property type="evidence" value="ECO:0007669"/>
    <property type="project" value="UniProtKB-KW"/>
</dbReference>
<keyword evidence="6" id="KW-1015">Disulfide bond</keyword>
<feature type="transmembrane region" description="Helical" evidence="7">
    <location>
        <begin position="396"/>
        <end position="419"/>
    </location>
</feature>
<dbReference type="InterPro" id="IPR033121">
    <property type="entry name" value="PEPTIDASE_A1"/>
</dbReference>
<evidence type="ECO:0000256" key="6">
    <source>
        <dbReference type="PIRSR" id="PIRSR601461-2"/>
    </source>
</evidence>
<dbReference type="SUPFAM" id="SSF50630">
    <property type="entry name" value="Acid proteases"/>
    <property type="match status" value="1"/>
</dbReference>
<keyword evidence="4" id="KW-0378">Hydrolase</keyword>
<evidence type="ECO:0000259" key="9">
    <source>
        <dbReference type="PROSITE" id="PS51767"/>
    </source>
</evidence>
<organism evidence="10 11">
    <name type="scientific">Euplotes crassus</name>
    <dbReference type="NCBI Taxonomy" id="5936"/>
    <lineage>
        <taxon>Eukaryota</taxon>
        <taxon>Sar</taxon>
        <taxon>Alveolata</taxon>
        <taxon>Ciliophora</taxon>
        <taxon>Intramacronucleata</taxon>
        <taxon>Spirotrichea</taxon>
        <taxon>Hypotrichia</taxon>
        <taxon>Euplotida</taxon>
        <taxon>Euplotidae</taxon>
        <taxon>Moneuplotes</taxon>
    </lineage>
</organism>
<evidence type="ECO:0000256" key="2">
    <source>
        <dbReference type="ARBA" id="ARBA00022670"/>
    </source>
</evidence>
<dbReference type="Gene3D" id="2.40.70.10">
    <property type="entry name" value="Acid Proteases"/>
    <property type="match status" value="2"/>
</dbReference>
<feature type="disulfide bond" evidence="6">
    <location>
        <begin position="308"/>
        <end position="341"/>
    </location>
</feature>